<dbReference type="AlphaFoldDB" id="A0AAU9R7D8"/>
<sequence>MSDVVPDHLLVEAREMRNEDELRRLEAKANNLLRLHRSFGKRVLRESGKVLEGGTTTLRVPGAGEQTPIRYGEAGILDDAPKSGFVKELTIRESAVDSGRIAGTKLESKPSLR</sequence>
<dbReference type="Proteomes" id="UP000836841">
    <property type="component" value="Chromosome 1"/>
</dbReference>
<protein>
    <submittedName>
        <fullName evidence="1">Uncharacterized protein</fullName>
    </submittedName>
</protein>
<accession>A0AAU9R7D8</accession>
<proteinExistence type="predicted"/>
<evidence type="ECO:0000313" key="1">
    <source>
        <dbReference type="EMBL" id="CAH2035219.1"/>
    </source>
</evidence>
<name>A0AAU9R7D8_THLAR</name>
<keyword evidence="2" id="KW-1185">Reference proteome</keyword>
<gene>
    <name evidence="1" type="ORF">TAV2_LOCUS2351</name>
</gene>
<dbReference type="EMBL" id="OU466857">
    <property type="protein sequence ID" value="CAH2035219.1"/>
    <property type="molecule type" value="Genomic_DNA"/>
</dbReference>
<evidence type="ECO:0000313" key="2">
    <source>
        <dbReference type="Proteomes" id="UP000836841"/>
    </source>
</evidence>
<reference evidence="1 2" key="1">
    <citation type="submission" date="2022-03" db="EMBL/GenBank/DDBJ databases">
        <authorList>
            <person name="Nunn A."/>
            <person name="Chopra R."/>
            <person name="Nunn A."/>
            <person name="Contreras Garrido A."/>
        </authorList>
    </citation>
    <scope>NUCLEOTIDE SEQUENCE [LARGE SCALE GENOMIC DNA]</scope>
</reference>
<organism evidence="1 2">
    <name type="scientific">Thlaspi arvense</name>
    <name type="common">Field penny-cress</name>
    <dbReference type="NCBI Taxonomy" id="13288"/>
    <lineage>
        <taxon>Eukaryota</taxon>
        <taxon>Viridiplantae</taxon>
        <taxon>Streptophyta</taxon>
        <taxon>Embryophyta</taxon>
        <taxon>Tracheophyta</taxon>
        <taxon>Spermatophyta</taxon>
        <taxon>Magnoliopsida</taxon>
        <taxon>eudicotyledons</taxon>
        <taxon>Gunneridae</taxon>
        <taxon>Pentapetalae</taxon>
        <taxon>rosids</taxon>
        <taxon>malvids</taxon>
        <taxon>Brassicales</taxon>
        <taxon>Brassicaceae</taxon>
        <taxon>Thlaspideae</taxon>
        <taxon>Thlaspi</taxon>
    </lineage>
</organism>